<name>A0ABZ0TU28_9SPHI</name>
<dbReference type="EMBL" id="CP139558">
    <property type="protein sequence ID" value="WPU95663.1"/>
    <property type="molecule type" value="Genomic_DNA"/>
</dbReference>
<gene>
    <name evidence="1" type="ORF">SNE25_09045</name>
</gene>
<dbReference type="Proteomes" id="UP001324380">
    <property type="component" value="Chromosome"/>
</dbReference>
<evidence type="ECO:0000313" key="2">
    <source>
        <dbReference type="Proteomes" id="UP001324380"/>
    </source>
</evidence>
<dbReference type="RefSeq" id="WP_321564769.1">
    <property type="nucleotide sequence ID" value="NZ_CP139558.1"/>
</dbReference>
<keyword evidence="2" id="KW-1185">Reference proteome</keyword>
<sequence>MTKSLSEHIYSQNQKPYTACQDAELKAFAAKTAPVVEMHLNEIKKINQGL</sequence>
<protein>
    <recommendedName>
        <fullName evidence="3">DUF4142 domain-containing protein</fullName>
    </recommendedName>
</protein>
<proteinExistence type="predicted"/>
<evidence type="ECO:0008006" key="3">
    <source>
        <dbReference type="Google" id="ProtNLM"/>
    </source>
</evidence>
<organism evidence="1 2">
    <name type="scientific">Mucilaginibacter sabulilitoris</name>
    <dbReference type="NCBI Taxonomy" id="1173583"/>
    <lineage>
        <taxon>Bacteria</taxon>
        <taxon>Pseudomonadati</taxon>
        <taxon>Bacteroidota</taxon>
        <taxon>Sphingobacteriia</taxon>
        <taxon>Sphingobacteriales</taxon>
        <taxon>Sphingobacteriaceae</taxon>
        <taxon>Mucilaginibacter</taxon>
    </lineage>
</organism>
<reference evidence="1 2" key="1">
    <citation type="submission" date="2023-11" db="EMBL/GenBank/DDBJ databases">
        <title>Analysis of the Genomes of Mucilaginibacter gossypii cycad 4 and M. sabulilitoris SNA2: microbes with the potential for plant growth promotion.</title>
        <authorList>
            <person name="Hirsch A.M."/>
            <person name="Humm E."/>
            <person name="Rubbi M."/>
            <person name="Del Vecchio G."/>
            <person name="Ha S.M."/>
            <person name="Pellegrini M."/>
            <person name="Gunsalus R.P."/>
        </authorList>
    </citation>
    <scope>NUCLEOTIDE SEQUENCE [LARGE SCALE GENOMIC DNA]</scope>
    <source>
        <strain evidence="1 2">SNA2</strain>
    </source>
</reference>
<accession>A0ABZ0TU28</accession>
<evidence type="ECO:0000313" key="1">
    <source>
        <dbReference type="EMBL" id="WPU95663.1"/>
    </source>
</evidence>